<organism evidence="5 6">
    <name type="scientific">Streptomyces cinereospinus</name>
    <dbReference type="NCBI Taxonomy" id="285561"/>
    <lineage>
        <taxon>Bacteria</taxon>
        <taxon>Bacillati</taxon>
        <taxon>Actinomycetota</taxon>
        <taxon>Actinomycetes</taxon>
        <taxon>Kitasatosporales</taxon>
        <taxon>Streptomycetaceae</taxon>
        <taxon>Streptomyces</taxon>
    </lineage>
</organism>
<feature type="compositionally biased region" description="Basic and acidic residues" evidence="3">
    <location>
        <begin position="14"/>
        <end position="34"/>
    </location>
</feature>
<dbReference type="InterPro" id="IPR055370">
    <property type="entry name" value="Lsr2_DNA-bd"/>
</dbReference>
<evidence type="ECO:0000256" key="2">
    <source>
        <dbReference type="SAM" id="Coils"/>
    </source>
</evidence>
<gene>
    <name evidence="5" type="ORF">ACFF45_17760</name>
</gene>
<reference evidence="5 6" key="1">
    <citation type="submission" date="2024-09" db="EMBL/GenBank/DDBJ databases">
        <authorList>
            <person name="Sun Q."/>
            <person name="Mori K."/>
        </authorList>
    </citation>
    <scope>NUCLEOTIDE SEQUENCE [LARGE SCALE GENOMIC DNA]</scope>
    <source>
        <strain evidence="5 6">JCM 6917</strain>
    </source>
</reference>
<accession>A0ABV5N2H2</accession>
<keyword evidence="6" id="KW-1185">Reference proteome</keyword>
<feature type="region of interest" description="Disordered" evidence="3">
    <location>
        <begin position="14"/>
        <end position="43"/>
    </location>
</feature>
<sequence length="179" mass="19526">MTVSALRRLLDEIDHQGGPDAARHNRLNLDHPEGTDPMAQPVPQLSSIPAHAQTRTTEPPAIPVGQLLKWGDAHADPDVRDQAARARAALTGLRRRHAADQELVAIAEEREQLQQRLAEIQAREAELAPPKAKSKRKPVDYPAAEVRAWAAENGHDCPSVGRVPKAVVEAWRKATSNAA</sequence>
<evidence type="ECO:0000313" key="5">
    <source>
        <dbReference type="EMBL" id="MFB9464504.1"/>
    </source>
</evidence>
<feature type="coiled-coil region" evidence="2">
    <location>
        <begin position="96"/>
        <end position="126"/>
    </location>
</feature>
<keyword evidence="2" id="KW-0175">Coiled coil</keyword>
<feature type="domain" description="Lsr2 DNA-binding" evidence="4">
    <location>
        <begin position="143"/>
        <end position="174"/>
    </location>
</feature>
<comment type="caution">
    <text evidence="5">The sequence shown here is derived from an EMBL/GenBank/DDBJ whole genome shotgun (WGS) entry which is preliminary data.</text>
</comment>
<dbReference type="Gene3D" id="4.10.320.10">
    <property type="entry name" value="E3-binding domain"/>
    <property type="match status" value="1"/>
</dbReference>
<dbReference type="Pfam" id="PF23359">
    <property type="entry name" value="Lsr2_DNA-bd"/>
    <property type="match status" value="1"/>
</dbReference>
<keyword evidence="1" id="KW-0238">DNA-binding</keyword>
<dbReference type="InterPro" id="IPR036625">
    <property type="entry name" value="E3-bd_dom_sf"/>
</dbReference>
<evidence type="ECO:0000256" key="3">
    <source>
        <dbReference type="SAM" id="MobiDB-lite"/>
    </source>
</evidence>
<dbReference type="RefSeq" id="WP_381347061.1">
    <property type="nucleotide sequence ID" value="NZ_JBHMCY010000031.1"/>
</dbReference>
<evidence type="ECO:0000259" key="4">
    <source>
        <dbReference type="Pfam" id="PF23359"/>
    </source>
</evidence>
<dbReference type="EMBL" id="JBHMCY010000031">
    <property type="protein sequence ID" value="MFB9464504.1"/>
    <property type="molecule type" value="Genomic_DNA"/>
</dbReference>
<dbReference type="Proteomes" id="UP001589709">
    <property type="component" value="Unassembled WGS sequence"/>
</dbReference>
<name>A0ABV5N2H2_9ACTN</name>
<evidence type="ECO:0000313" key="6">
    <source>
        <dbReference type="Proteomes" id="UP001589709"/>
    </source>
</evidence>
<evidence type="ECO:0000256" key="1">
    <source>
        <dbReference type="ARBA" id="ARBA00023125"/>
    </source>
</evidence>
<protein>
    <submittedName>
        <fullName evidence="5">Histone-like nucleoid-structuring protein Lsr2</fullName>
    </submittedName>
</protein>
<proteinExistence type="predicted"/>